<dbReference type="OrthoDB" id="1202186at2"/>
<name>A0A2W1NEK7_9FLAO</name>
<dbReference type="SUPFAM" id="SSF47162">
    <property type="entry name" value="Apolipoprotein"/>
    <property type="match status" value="1"/>
</dbReference>
<evidence type="ECO:0000313" key="2">
    <source>
        <dbReference type="EMBL" id="PZE17533.1"/>
    </source>
</evidence>
<accession>A0A2W1NEK7</accession>
<keyword evidence="1" id="KW-0175">Coiled coil</keyword>
<proteinExistence type="predicted"/>
<sequence length="272" mass="30871">MANIIVVSFKEEGKAIEALHKMKELDAYGDITLYDHMIIRKKANDDFDILEDKAEGPIWRTFTGMALGGLVGAIAGPIGFVVGMISGTAAGAMLDVSEYDMEDEFVKEVTNSMKVGDITIISEVGENSSIYIDEYLKGFNVDVFRTDEDEEFYNYIDEQIEDFEDDIEDLRDELKDATATEKVKINAKITELKAKRKAKIAELEAKRKADVELLKEKTKNRIKKLEARLHRYKDAVANTINATRKNRLIKKIKKEEEKLNRLHDALGEDIID</sequence>
<gene>
    <name evidence="2" type="ORF">DNU06_06815</name>
</gene>
<dbReference type="Gene3D" id="1.20.120.20">
    <property type="entry name" value="Apolipoprotein"/>
    <property type="match status" value="1"/>
</dbReference>
<organism evidence="2 3">
    <name type="scientific">Putridiphycobacter roseus</name>
    <dbReference type="NCBI Taxonomy" id="2219161"/>
    <lineage>
        <taxon>Bacteria</taxon>
        <taxon>Pseudomonadati</taxon>
        <taxon>Bacteroidota</taxon>
        <taxon>Flavobacteriia</taxon>
        <taxon>Flavobacteriales</taxon>
        <taxon>Crocinitomicaceae</taxon>
        <taxon>Putridiphycobacter</taxon>
    </lineage>
</organism>
<feature type="coiled-coil region" evidence="1">
    <location>
        <begin position="153"/>
        <end position="269"/>
    </location>
</feature>
<evidence type="ECO:0000313" key="3">
    <source>
        <dbReference type="Proteomes" id="UP000249248"/>
    </source>
</evidence>
<evidence type="ECO:0000256" key="1">
    <source>
        <dbReference type="SAM" id="Coils"/>
    </source>
</evidence>
<protein>
    <recommendedName>
        <fullName evidence="4">DUF1269 domain-containing protein</fullName>
    </recommendedName>
</protein>
<dbReference type="RefSeq" id="WP_111062494.1">
    <property type="nucleotide sequence ID" value="NZ_JBHUCU010000027.1"/>
</dbReference>
<dbReference type="AlphaFoldDB" id="A0A2W1NEK7"/>
<dbReference type="EMBL" id="QKSB01000003">
    <property type="protein sequence ID" value="PZE17533.1"/>
    <property type="molecule type" value="Genomic_DNA"/>
</dbReference>
<evidence type="ECO:0008006" key="4">
    <source>
        <dbReference type="Google" id="ProtNLM"/>
    </source>
</evidence>
<comment type="caution">
    <text evidence="2">The sequence shown here is derived from an EMBL/GenBank/DDBJ whole genome shotgun (WGS) entry which is preliminary data.</text>
</comment>
<reference evidence="2 3" key="1">
    <citation type="submission" date="2018-06" db="EMBL/GenBank/DDBJ databases">
        <title>The draft genome sequence of Crocinitomix sp. SM1701.</title>
        <authorList>
            <person name="Zhang X."/>
        </authorList>
    </citation>
    <scope>NUCLEOTIDE SEQUENCE [LARGE SCALE GENOMIC DNA]</scope>
    <source>
        <strain evidence="2 3">SM1701</strain>
    </source>
</reference>
<dbReference type="Proteomes" id="UP000249248">
    <property type="component" value="Unassembled WGS sequence"/>
</dbReference>
<keyword evidence="3" id="KW-1185">Reference proteome</keyword>